<dbReference type="GO" id="GO:0044781">
    <property type="term" value="P:bacterial-type flagellum organization"/>
    <property type="evidence" value="ECO:0007669"/>
    <property type="project" value="UniProtKB-KW"/>
</dbReference>
<protein>
    <recommendedName>
        <fullName evidence="2">Basal-body rod modification protein FlgD</fullName>
    </recommendedName>
</protein>
<feature type="region of interest" description="Disordered" evidence="5">
    <location>
        <begin position="1"/>
        <end position="33"/>
    </location>
</feature>
<evidence type="ECO:0000313" key="6">
    <source>
        <dbReference type="EMBL" id="QOY87586.1"/>
    </source>
</evidence>
<dbReference type="EMBL" id="CP063849">
    <property type="protein sequence ID" value="QOY87586.1"/>
    <property type="molecule type" value="Genomic_DNA"/>
</dbReference>
<evidence type="ECO:0000313" key="7">
    <source>
        <dbReference type="Proteomes" id="UP000593892"/>
    </source>
</evidence>
<comment type="similarity">
    <text evidence="1">Belongs to the FlgD family.</text>
</comment>
<dbReference type="AlphaFoldDB" id="A0A7S7NPU4"/>
<organism evidence="6 7">
    <name type="scientific">Paludibaculum fermentans</name>
    <dbReference type="NCBI Taxonomy" id="1473598"/>
    <lineage>
        <taxon>Bacteria</taxon>
        <taxon>Pseudomonadati</taxon>
        <taxon>Acidobacteriota</taxon>
        <taxon>Terriglobia</taxon>
        <taxon>Bryobacterales</taxon>
        <taxon>Bryobacteraceae</taxon>
        <taxon>Paludibaculum</taxon>
    </lineage>
</organism>
<dbReference type="RefSeq" id="WP_194449253.1">
    <property type="nucleotide sequence ID" value="NZ_CP063849.1"/>
</dbReference>
<evidence type="ECO:0000256" key="2">
    <source>
        <dbReference type="ARBA" id="ARBA00016013"/>
    </source>
</evidence>
<evidence type="ECO:0000256" key="4">
    <source>
        <dbReference type="ARBA" id="ARBA00024746"/>
    </source>
</evidence>
<evidence type="ECO:0000256" key="3">
    <source>
        <dbReference type="ARBA" id="ARBA00022795"/>
    </source>
</evidence>
<reference evidence="6 7" key="1">
    <citation type="submission" date="2020-10" db="EMBL/GenBank/DDBJ databases">
        <title>Complete genome sequence of Paludibaculum fermentans P105T, a facultatively anaerobic acidobacterium capable of dissimilatory Fe(III) reduction.</title>
        <authorList>
            <person name="Dedysh S.N."/>
            <person name="Beletsky A.V."/>
            <person name="Kulichevskaya I.S."/>
            <person name="Mardanov A.V."/>
            <person name="Ravin N.V."/>
        </authorList>
    </citation>
    <scope>NUCLEOTIDE SEQUENCE [LARGE SCALE GENOMIC DNA]</scope>
    <source>
        <strain evidence="6 7">P105</strain>
    </source>
</reference>
<name>A0A7S7NPU4_PALFE</name>
<dbReference type="InterPro" id="IPR005648">
    <property type="entry name" value="FlgD"/>
</dbReference>
<dbReference type="Proteomes" id="UP000593892">
    <property type="component" value="Chromosome"/>
</dbReference>
<evidence type="ECO:0000256" key="5">
    <source>
        <dbReference type="SAM" id="MobiDB-lite"/>
    </source>
</evidence>
<proteinExistence type="inferred from homology"/>
<keyword evidence="7" id="KW-1185">Reference proteome</keyword>
<dbReference type="Pfam" id="PF03963">
    <property type="entry name" value="FlgD"/>
    <property type="match status" value="1"/>
</dbReference>
<feature type="compositionally biased region" description="Polar residues" evidence="5">
    <location>
        <begin position="1"/>
        <end position="10"/>
    </location>
</feature>
<keyword evidence="3" id="KW-1005">Bacterial flagellum biogenesis</keyword>
<sequence length="105" mass="11056">MSAVNNTYGPQQWADLDGTSKSDSTAKTASTGPDALANKEVFLQLLVAQLKNQNPMDPADGVEFVSQLAQFTQLEQSLSMSQDLSAIRGALVPATDATGQDTAQP</sequence>
<comment type="function">
    <text evidence="4">Required for flagellar hook formation. May act as a scaffolding protein.</text>
</comment>
<evidence type="ECO:0000256" key="1">
    <source>
        <dbReference type="ARBA" id="ARBA00010577"/>
    </source>
</evidence>
<gene>
    <name evidence="6" type="ORF">IRI77_33335</name>
</gene>
<dbReference type="KEGG" id="pfer:IRI77_33335"/>
<feature type="compositionally biased region" description="Low complexity" evidence="5">
    <location>
        <begin position="17"/>
        <end position="32"/>
    </location>
</feature>
<accession>A0A7S7NPU4</accession>